<comment type="caution">
    <text evidence="10">The sequence shown here is derived from an EMBL/GenBank/DDBJ whole genome shotgun (WGS) entry which is preliminary data.</text>
</comment>
<evidence type="ECO:0000256" key="3">
    <source>
        <dbReference type="ARBA" id="ARBA00022553"/>
    </source>
</evidence>
<dbReference type="InterPro" id="IPR036890">
    <property type="entry name" value="HATPase_C_sf"/>
</dbReference>
<dbReference type="Pfam" id="PF02518">
    <property type="entry name" value="HATPase_c"/>
    <property type="match status" value="1"/>
</dbReference>
<keyword evidence="6 8" id="KW-0472">Membrane</keyword>
<dbReference type="Pfam" id="PF00672">
    <property type="entry name" value="HAMP"/>
    <property type="match status" value="1"/>
</dbReference>
<feature type="transmembrane region" description="Helical" evidence="8">
    <location>
        <begin position="303"/>
        <end position="327"/>
    </location>
</feature>
<keyword evidence="4" id="KW-0808">Transferase</keyword>
<dbReference type="InterPro" id="IPR003660">
    <property type="entry name" value="HAMP_dom"/>
</dbReference>
<dbReference type="SMART" id="SM00304">
    <property type="entry name" value="HAMP"/>
    <property type="match status" value="1"/>
</dbReference>
<dbReference type="SUPFAM" id="SSF158472">
    <property type="entry name" value="HAMP domain-like"/>
    <property type="match status" value="1"/>
</dbReference>
<evidence type="ECO:0000313" key="11">
    <source>
        <dbReference type="Proteomes" id="UP001306950"/>
    </source>
</evidence>
<dbReference type="InterPro" id="IPR050640">
    <property type="entry name" value="Bact_2-comp_sensor_kinase"/>
</dbReference>
<dbReference type="CDD" id="cd18774">
    <property type="entry name" value="PDC2_HK_sensor"/>
    <property type="match status" value="1"/>
</dbReference>
<dbReference type="PANTHER" id="PTHR34220:SF7">
    <property type="entry name" value="SENSOR HISTIDINE KINASE YPDA"/>
    <property type="match status" value="1"/>
</dbReference>
<dbReference type="Gene3D" id="6.10.340.10">
    <property type="match status" value="1"/>
</dbReference>
<gene>
    <name evidence="10" type="ORF">V3851_18055</name>
</gene>
<reference evidence="10 11" key="1">
    <citation type="submission" date="2024-02" db="EMBL/GenBank/DDBJ databases">
        <title>A nitrogen-fixing paenibacillus bacterium.</title>
        <authorList>
            <person name="Zhang W.L."/>
            <person name="Chen S.F."/>
        </authorList>
    </citation>
    <scope>NUCLEOTIDE SEQUENCE [LARGE SCALE GENOMIC DNA]</scope>
    <source>
        <strain evidence="10 11">M1</strain>
    </source>
</reference>
<keyword evidence="8" id="KW-0812">Transmembrane</keyword>
<dbReference type="Proteomes" id="UP001306950">
    <property type="component" value="Unassembled WGS sequence"/>
</dbReference>
<evidence type="ECO:0000313" key="10">
    <source>
        <dbReference type="EMBL" id="MEF2967738.1"/>
    </source>
</evidence>
<evidence type="ECO:0000256" key="5">
    <source>
        <dbReference type="ARBA" id="ARBA00022777"/>
    </source>
</evidence>
<evidence type="ECO:0000259" key="9">
    <source>
        <dbReference type="PROSITE" id="PS50885"/>
    </source>
</evidence>
<sequence length="608" mass="69384">MKLLKRLISDRPIQSKLLLFFLPILILSVVMTGLFSYLSVVRQLQKTSYYNLSDTVQQTTLFLNDKMLTIFEQLVAIENDNSFRHIFSNEGQEKDQNRYTDIIGLHDRFEEIYHGNFQMIDSIYVGFSNGRSFNLQKEFVPRKVGADLNDWLSRYDQSDKGYYWLNSHRDQVFDTVEPRQVLSSFKMIGSTTSPVSGLILINLREDYLLNIMENMKISPNGTLALISSDGTLFSKTMAPEYEVTPETLEQLAGMSGDRGSLTVTSARGEKLKVAYDTLPLNKWVLAAIVPEKDILESVNTIKYVSLLIILIVLLIFVIVAAVVARTLTNPIRYLSKQVKRFERGDFNVNFQLDERNEIGVLGNGLARLSESVQMLLEEVRQKQEQKRLIELQALQAQIQPHFLYNTLCSIKHLIDLEEKEKASGMVDALTHFFRIGLSKGRELITIREEIEHIRSYLLILNIRYSGDFEYEIKIPEELLALTIPKLTLQPIVENAIYHGIKGRRGPGFLSVTGFREGSKAILEVLDNGPGMEEGDIRKLERSIYADKIDDKPITYGLRNCHQRISLHFGTDYGLSIKSESGAFTCVRVEIPYDRERSGQHAEIADCGR</sequence>
<keyword evidence="7" id="KW-0175">Coiled coil</keyword>
<accession>A0ABU7VWH4</accession>
<keyword evidence="5 10" id="KW-0418">Kinase</keyword>
<evidence type="ECO:0000256" key="2">
    <source>
        <dbReference type="ARBA" id="ARBA00022475"/>
    </source>
</evidence>
<evidence type="ECO:0000256" key="8">
    <source>
        <dbReference type="SAM" id="Phobius"/>
    </source>
</evidence>
<dbReference type="InterPro" id="IPR003594">
    <property type="entry name" value="HATPase_dom"/>
</dbReference>
<dbReference type="EMBL" id="JAZHPZ010000010">
    <property type="protein sequence ID" value="MEF2967738.1"/>
    <property type="molecule type" value="Genomic_DNA"/>
</dbReference>
<keyword evidence="11" id="KW-1185">Reference proteome</keyword>
<feature type="coiled-coil region" evidence="7">
    <location>
        <begin position="365"/>
        <end position="392"/>
    </location>
</feature>
<evidence type="ECO:0000256" key="4">
    <source>
        <dbReference type="ARBA" id="ARBA00022679"/>
    </source>
</evidence>
<evidence type="ECO:0000256" key="1">
    <source>
        <dbReference type="ARBA" id="ARBA00004651"/>
    </source>
</evidence>
<dbReference type="PROSITE" id="PS50885">
    <property type="entry name" value="HAMP"/>
    <property type="match status" value="1"/>
</dbReference>
<dbReference type="GO" id="GO:0016301">
    <property type="term" value="F:kinase activity"/>
    <property type="evidence" value="ECO:0007669"/>
    <property type="project" value="UniProtKB-KW"/>
</dbReference>
<dbReference type="SUPFAM" id="SSF55874">
    <property type="entry name" value="ATPase domain of HSP90 chaperone/DNA topoisomerase II/histidine kinase"/>
    <property type="match status" value="1"/>
</dbReference>
<evidence type="ECO:0000256" key="7">
    <source>
        <dbReference type="SAM" id="Coils"/>
    </source>
</evidence>
<dbReference type="InterPro" id="IPR010559">
    <property type="entry name" value="Sig_transdc_His_kin_internal"/>
</dbReference>
<dbReference type="Gene3D" id="3.30.565.10">
    <property type="entry name" value="Histidine kinase-like ATPase, C-terminal domain"/>
    <property type="match status" value="1"/>
</dbReference>
<keyword evidence="8" id="KW-1133">Transmembrane helix</keyword>
<name>A0ABU7VWH4_9BACL</name>
<feature type="transmembrane region" description="Helical" evidence="8">
    <location>
        <begin position="20"/>
        <end position="40"/>
    </location>
</feature>
<keyword evidence="2" id="KW-1003">Cell membrane</keyword>
<organism evidence="10 11">
    <name type="scientific">Paenibacillus haidiansis</name>
    <dbReference type="NCBI Taxonomy" id="1574488"/>
    <lineage>
        <taxon>Bacteria</taxon>
        <taxon>Bacillati</taxon>
        <taxon>Bacillota</taxon>
        <taxon>Bacilli</taxon>
        <taxon>Bacillales</taxon>
        <taxon>Paenibacillaceae</taxon>
        <taxon>Paenibacillus</taxon>
    </lineage>
</organism>
<keyword evidence="3" id="KW-0597">Phosphoprotein</keyword>
<evidence type="ECO:0000256" key="6">
    <source>
        <dbReference type="ARBA" id="ARBA00023136"/>
    </source>
</evidence>
<protein>
    <submittedName>
        <fullName evidence="10">Sensor histidine kinase</fullName>
    </submittedName>
</protein>
<comment type="subcellular location">
    <subcellularLocation>
        <location evidence="1">Cell membrane</location>
        <topology evidence="1">Multi-pass membrane protein</topology>
    </subcellularLocation>
</comment>
<proteinExistence type="predicted"/>
<dbReference type="Gene3D" id="3.30.450.20">
    <property type="entry name" value="PAS domain"/>
    <property type="match status" value="1"/>
</dbReference>
<dbReference type="PANTHER" id="PTHR34220">
    <property type="entry name" value="SENSOR HISTIDINE KINASE YPDA"/>
    <property type="match status" value="1"/>
</dbReference>
<dbReference type="Pfam" id="PF06580">
    <property type="entry name" value="His_kinase"/>
    <property type="match status" value="1"/>
</dbReference>
<feature type="domain" description="HAMP" evidence="9">
    <location>
        <begin position="325"/>
        <end position="377"/>
    </location>
</feature>
<dbReference type="CDD" id="cd06225">
    <property type="entry name" value="HAMP"/>
    <property type="match status" value="1"/>
</dbReference>